<dbReference type="PANTHER" id="PTHR31299">
    <property type="entry name" value="ESTERASE, PUTATIVE (AFU_ORTHOLOGUE AFUA_1G05850)-RELATED"/>
    <property type="match status" value="1"/>
</dbReference>
<organism evidence="2 3">
    <name type="scientific">Pedobacter lusitanus</name>
    <dbReference type="NCBI Taxonomy" id="1503925"/>
    <lineage>
        <taxon>Bacteria</taxon>
        <taxon>Pseudomonadati</taxon>
        <taxon>Bacteroidota</taxon>
        <taxon>Sphingobacteriia</taxon>
        <taxon>Sphingobacteriales</taxon>
        <taxon>Sphingobacteriaceae</taxon>
        <taxon>Pedobacter</taxon>
    </lineage>
</organism>
<dbReference type="EMBL" id="JXRA01000054">
    <property type="protein sequence ID" value="KIO76786.1"/>
    <property type="molecule type" value="Genomic_DNA"/>
</dbReference>
<evidence type="ECO:0000313" key="2">
    <source>
        <dbReference type="EMBL" id="KIO76786.1"/>
    </source>
</evidence>
<keyword evidence="1" id="KW-0732">Signal</keyword>
<proteinExistence type="predicted"/>
<evidence type="ECO:0000256" key="1">
    <source>
        <dbReference type="SAM" id="SignalP"/>
    </source>
</evidence>
<feature type="chain" id="PRO_5002211114" description="Erythromycin esterase" evidence="1">
    <location>
        <begin position="27"/>
        <end position="319"/>
    </location>
</feature>
<dbReference type="AlphaFoldDB" id="A0A0D0GQG8"/>
<dbReference type="SUPFAM" id="SSF159501">
    <property type="entry name" value="EreA/ChaN-like"/>
    <property type="match status" value="1"/>
</dbReference>
<accession>A0A0D0GQG8</accession>
<dbReference type="CDD" id="cd14728">
    <property type="entry name" value="Ere-like"/>
    <property type="match status" value="1"/>
</dbReference>
<dbReference type="Gene3D" id="3.40.1660.10">
    <property type="entry name" value="EreA-like (biosynthetic domain)"/>
    <property type="match status" value="2"/>
</dbReference>
<reference evidence="2 3" key="1">
    <citation type="submission" date="2015-01" db="EMBL/GenBank/DDBJ databases">
        <title>Draft genome sequence of Pedobacter sp. NL19 isolated from sludge of an effluent treatment pond in an abandoned uranium mine.</title>
        <authorList>
            <person name="Santos T."/>
            <person name="Caetano T."/>
            <person name="Covas C."/>
            <person name="Cruz A."/>
            <person name="Mendo S."/>
        </authorList>
    </citation>
    <scope>NUCLEOTIDE SEQUENCE [LARGE SCALE GENOMIC DNA]</scope>
    <source>
        <strain evidence="2 3">NL19</strain>
    </source>
</reference>
<dbReference type="GO" id="GO:0046677">
    <property type="term" value="P:response to antibiotic"/>
    <property type="evidence" value="ECO:0007669"/>
    <property type="project" value="InterPro"/>
</dbReference>
<feature type="signal peptide" evidence="1">
    <location>
        <begin position="1"/>
        <end position="26"/>
    </location>
</feature>
<evidence type="ECO:0008006" key="4">
    <source>
        <dbReference type="Google" id="ProtNLM"/>
    </source>
</evidence>
<dbReference type="Proteomes" id="UP000032049">
    <property type="component" value="Unassembled WGS sequence"/>
</dbReference>
<dbReference type="RefSeq" id="WP_041882529.1">
    <property type="nucleotide sequence ID" value="NZ_CP157278.1"/>
</dbReference>
<dbReference type="OrthoDB" id="9810066at2"/>
<dbReference type="InterPro" id="IPR007815">
    <property type="entry name" value="Emycin_Estase"/>
</dbReference>
<comment type="caution">
    <text evidence="2">The sequence shown here is derived from an EMBL/GenBank/DDBJ whole genome shotgun (WGS) entry which is preliminary data.</text>
</comment>
<dbReference type="Pfam" id="PF05139">
    <property type="entry name" value="Erythro_esteras"/>
    <property type="match status" value="2"/>
</dbReference>
<name>A0A0D0GQG8_9SPHI</name>
<keyword evidence="3" id="KW-1185">Reference proteome</keyword>
<dbReference type="InterPro" id="IPR052036">
    <property type="entry name" value="Hydrolase/PRTase-associated"/>
</dbReference>
<gene>
    <name evidence="2" type="ORF">TH53_12735</name>
</gene>
<sequence>MKNKYLNNYRKVLILIFMLFSYSASGQDSINWINKNAQELNSDLPLNISDLDFLKTELANKTIIGLGEASHGTHEFYILKAQVISYLVSKVDFNLIAFEVPQSIMAPINSYLQTGEGNLKELMKDLALYSTEEIYNSLLWLRQYNISKPNNKVILIGLDHEDYWSNPITRDKFMAENLIKSSDSERKKAIVWTHNAHLQKDSVSLSMGSYLKRQLGDQFYAIGFDTYQGTVNVLKDGKFETHIFKAEENSFSHMLAQTKYSSFFLPFHKGNPFNGVTGFITNIYSDWREPKPLSIKIGVDFDSILFIRNTTHSIKLPID</sequence>
<evidence type="ECO:0000313" key="3">
    <source>
        <dbReference type="Proteomes" id="UP000032049"/>
    </source>
</evidence>
<protein>
    <recommendedName>
        <fullName evidence="4">Erythromycin esterase</fullName>
    </recommendedName>
</protein>
<dbReference type="PANTHER" id="PTHR31299:SF0">
    <property type="entry name" value="ESTERASE, PUTATIVE (AFU_ORTHOLOGUE AFUA_1G05850)-RELATED"/>
    <property type="match status" value="1"/>
</dbReference>